<gene>
    <name evidence="1" type="primary">Necator_chrX.g22367</name>
    <name evidence="1" type="ORF">RB195_022205</name>
</gene>
<comment type="caution">
    <text evidence="1">The sequence shown here is derived from an EMBL/GenBank/DDBJ whole genome shotgun (WGS) entry which is preliminary data.</text>
</comment>
<reference evidence="1 2" key="1">
    <citation type="submission" date="2023-08" db="EMBL/GenBank/DDBJ databases">
        <title>A Necator americanus chromosomal reference genome.</title>
        <authorList>
            <person name="Ilik V."/>
            <person name="Petrzelkova K.J."/>
            <person name="Pardy F."/>
            <person name="Fuh T."/>
            <person name="Niatou-Singa F.S."/>
            <person name="Gouil Q."/>
            <person name="Baker L."/>
            <person name="Ritchie M.E."/>
            <person name="Jex A.R."/>
            <person name="Gazzola D."/>
            <person name="Li H."/>
            <person name="Toshio Fujiwara R."/>
            <person name="Zhan B."/>
            <person name="Aroian R.V."/>
            <person name="Pafco B."/>
            <person name="Schwarz E.M."/>
        </authorList>
    </citation>
    <scope>NUCLEOTIDE SEQUENCE [LARGE SCALE GENOMIC DNA]</scope>
    <source>
        <strain evidence="1 2">Aroian</strain>
        <tissue evidence="1">Whole animal</tissue>
    </source>
</reference>
<protein>
    <submittedName>
        <fullName evidence="1">Uncharacterized protein</fullName>
    </submittedName>
</protein>
<dbReference type="EMBL" id="JAVFWL010000006">
    <property type="protein sequence ID" value="KAK6761048.1"/>
    <property type="molecule type" value="Genomic_DNA"/>
</dbReference>
<evidence type="ECO:0000313" key="2">
    <source>
        <dbReference type="Proteomes" id="UP001303046"/>
    </source>
</evidence>
<keyword evidence="2" id="KW-1185">Reference proteome</keyword>
<dbReference type="Proteomes" id="UP001303046">
    <property type="component" value="Unassembled WGS sequence"/>
</dbReference>
<accession>A0ABR1EEN3</accession>
<evidence type="ECO:0000313" key="1">
    <source>
        <dbReference type="EMBL" id="KAK6761048.1"/>
    </source>
</evidence>
<sequence length="350" mass="38981">MGGLTTSFPCQYRTARVPIDDSWKFARTRQLRSFTDRQHRSVSGPNEFPCEECMNADNGSSETGSRRVINFVRSSASDELSPAANKSNSRFVSSKIILELRAEFKGGTRVDLMSMTNTVATDAFVECKLNDKSSSRYNRPFSEEIEGDTRKNQIHEDLNGQDFGDGLPVSAEPGLTHDILVSRTSVRPKACNQVTGRCKGGGLESPPTNKLHMSTPGERKFSQKLMGLEACNLPMAAIEDLMMQAKKFKYDVIGLTEARRRHPLNAVYETGEELFLGTCDSRGVGGVGVLVNTSTAKNIDSFEQLTTRIGRLRMRRCGSTHFDNFVAYAPKSSYEEEEVEALYTDLEKFY</sequence>
<name>A0ABR1EEN3_NECAM</name>
<organism evidence="1 2">
    <name type="scientific">Necator americanus</name>
    <name type="common">Human hookworm</name>
    <dbReference type="NCBI Taxonomy" id="51031"/>
    <lineage>
        <taxon>Eukaryota</taxon>
        <taxon>Metazoa</taxon>
        <taxon>Ecdysozoa</taxon>
        <taxon>Nematoda</taxon>
        <taxon>Chromadorea</taxon>
        <taxon>Rhabditida</taxon>
        <taxon>Rhabditina</taxon>
        <taxon>Rhabditomorpha</taxon>
        <taxon>Strongyloidea</taxon>
        <taxon>Ancylostomatidae</taxon>
        <taxon>Bunostominae</taxon>
        <taxon>Necator</taxon>
    </lineage>
</organism>
<proteinExistence type="predicted"/>